<sequence>MGNDLQVPGWPLVTIVLSADGSAQVDGNPVAVPPGEEARSAAFAHAVATAARIGRPVRVKLTDTDGAEWVLAAHPDGGETTLEKPSSSRRRGAKQKQQTPKPPKQPKPPKEPRAKIAPKRQTTPPTPAQSSSRLEDLLTVVESQAQPPAAPAAALASENTLEAAIDAGDWTTVAAQLKPLKADPRQADRVAELEAQLAAVRGDIAASAVQYTALALARSQTVGPDHPSTHHAADRANDLWHRIADPQQALQTGRALLNLRQIVPPSDPTSLVQLRLRLARLHVS</sequence>
<name>A0A6N7L2L8_9ACTN</name>
<dbReference type="OrthoDB" id="4232987at2"/>
<evidence type="ECO:0000256" key="1">
    <source>
        <dbReference type="SAM" id="MobiDB-lite"/>
    </source>
</evidence>
<feature type="compositionally biased region" description="Polar residues" evidence="1">
    <location>
        <begin position="120"/>
        <end position="132"/>
    </location>
</feature>
<comment type="caution">
    <text evidence="2">The sequence shown here is derived from an EMBL/GenBank/DDBJ whole genome shotgun (WGS) entry which is preliminary data.</text>
</comment>
<keyword evidence="3" id="KW-1185">Reference proteome</keyword>
<evidence type="ECO:0000313" key="2">
    <source>
        <dbReference type="EMBL" id="MQS16444.1"/>
    </source>
</evidence>
<gene>
    <name evidence="2" type="ORF">F7Q99_30680</name>
</gene>
<feature type="region of interest" description="Disordered" evidence="1">
    <location>
        <begin position="73"/>
        <end position="134"/>
    </location>
</feature>
<dbReference type="AlphaFoldDB" id="A0A6N7L2L8"/>
<dbReference type="RefSeq" id="WP_153467268.1">
    <property type="nucleotide sequence ID" value="NZ_WBOF01000002.1"/>
</dbReference>
<organism evidence="2 3">
    <name type="scientific">Streptomyces kaniharaensis</name>
    <dbReference type="NCBI Taxonomy" id="212423"/>
    <lineage>
        <taxon>Bacteria</taxon>
        <taxon>Bacillati</taxon>
        <taxon>Actinomycetota</taxon>
        <taxon>Actinomycetes</taxon>
        <taxon>Kitasatosporales</taxon>
        <taxon>Streptomycetaceae</taxon>
        <taxon>Streptomyces</taxon>
    </lineage>
</organism>
<dbReference type="Proteomes" id="UP000450000">
    <property type="component" value="Unassembled WGS sequence"/>
</dbReference>
<protein>
    <submittedName>
        <fullName evidence="2">Uncharacterized protein</fullName>
    </submittedName>
</protein>
<proteinExistence type="predicted"/>
<evidence type="ECO:0000313" key="3">
    <source>
        <dbReference type="Proteomes" id="UP000450000"/>
    </source>
</evidence>
<accession>A0A6N7L2L8</accession>
<reference evidence="2 3" key="1">
    <citation type="submission" date="2019-09" db="EMBL/GenBank/DDBJ databases">
        <title>Genome Sequences of Streptomyces kaniharaensis ATCC 21070.</title>
        <authorList>
            <person name="Zhu W."/>
            <person name="De Crecy-Lagard V."/>
            <person name="Richards N.G."/>
        </authorList>
    </citation>
    <scope>NUCLEOTIDE SEQUENCE [LARGE SCALE GENOMIC DNA]</scope>
    <source>
        <strain evidence="2 3">SF-557</strain>
    </source>
</reference>
<dbReference type="EMBL" id="WBOF01000002">
    <property type="protein sequence ID" value="MQS16444.1"/>
    <property type="molecule type" value="Genomic_DNA"/>
</dbReference>